<dbReference type="KEGG" id="bsan:CHH28_06480"/>
<organism evidence="2 3">
    <name type="scientific">Bacterioplanes sanyensis</name>
    <dbReference type="NCBI Taxonomy" id="1249553"/>
    <lineage>
        <taxon>Bacteria</taxon>
        <taxon>Pseudomonadati</taxon>
        <taxon>Pseudomonadota</taxon>
        <taxon>Gammaproteobacteria</taxon>
        <taxon>Oceanospirillales</taxon>
        <taxon>Oceanospirillaceae</taxon>
        <taxon>Bacterioplanes</taxon>
    </lineage>
</organism>
<dbReference type="PANTHER" id="PTHR39173:SF1">
    <property type="entry name" value="ACETYLTRANSFERASE"/>
    <property type="match status" value="1"/>
</dbReference>
<dbReference type="Gene3D" id="3.40.630.30">
    <property type="match status" value="1"/>
</dbReference>
<evidence type="ECO:0000313" key="3">
    <source>
        <dbReference type="Proteomes" id="UP000202440"/>
    </source>
</evidence>
<accession>A0A222FH85</accession>
<dbReference type="GO" id="GO:0016747">
    <property type="term" value="F:acyltransferase activity, transferring groups other than amino-acyl groups"/>
    <property type="evidence" value="ECO:0007669"/>
    <property type="project" value="InterPro"/>
</dbReference>
<protein>
    <submittedName>
        <fullName evidence="2">GNAT family N-acetyltransferase</fullName>
    </submittedName>
</protein>
<dbReference type="Pfam" id="PF00583">
    <property type="entry name" value="Acetyltransf_1"/>
    <property type="match status" value="1"/>
</dbReference>
<keyword evidence="3" id="KW-1185">Reference proteome</keyword>
<sequence length="178" mass="20593">MKLIEPNLAYQQQFSIFYHDFAQNDPSNAEYYREGVDDFPRYVRRLMDEALGRNLRDDYVPCNHYWCVSSSNEIAGIIRVRHRIDTPMLSQEGGHIGYDVAPSFRRRGYASWMLQQALPIALHLGIERALVTADEENIASRKVIENNGGQLESIRDAKILCDRVARYWVPCEVPESIE</sequence>
<dbReference type="InterPro" id="IPR000182">
    <property type="entry name" value="GNAT_dom"/>
</dbReference>
<evidence type="ECO:0000313" key="2">
    <source>
        <dbReference type="EMBL" id="ASP38348.1"/>
    </source>
</evidence>
<reference evidence="2 3" key="1">
    <citation type="submission" date="2017-07" db="EMBL/GenBank/DDBJ databases">
        <title>Annotated genome sequence of Bacterioplanes sanyensis isolated from Red Sea.</title>
        <authorList>
            <person name="Rehman Z.U."/>
        </authorList>
    </citation>
    <scope>NUCLEOTIDE SEQUENCE [LARGE SCALE GENOMIC DNA]</scope>
    <source>
        <strain evidence="2 3">NV9</strain>
    </source>
</reference>
<dbReference type="PANTHER" id="PTHR39173">
    <property type="entry name" value="ACETYLTRANSFERASE"/>
    <property type="match status" value="1"/>
</dbReference>
<evidence type="ECO:0000259" key="1">
    <source>
        <dbReference type="PROSITE" id="PS51186"/>
    </source>
</evidence>
<dbReference type="EMBL" id="CP022530">
    <property type="protein sequence ID" value="ASP38348.1"/>
    <property type="molecule type" value="Genomic_DNA"/>
</dbReference>
<dbReference type="PROSITE" id="PS51186">
    <property type="entry name" value="GNAT"/>
    <property type="match status" value="1"/>
</dbReference>
<dbReference type="CDD" id="cd04301">
    <property type="entry name" value="NAT_SF"/>
    <property type="match status" value="1"/>
</dbReference>
<feature type="domain" description="N-acetyltransferase" evidence="1">
    <location>
        <begin position="29"/>
        <end position="174"/>
    </location>
</feature>
<proteinExistence type="predicted"/>
<dbReference type="Proteomes" id="UP000202440">
    <property type="component" value="Chromosome"/>
</dbReference>
<dbReference type="SUPFAM" id="SSF55729">
    <property type="entry name" value="Acyl-CoA N-acyltransferases (Nat)"/>
    <property type="match status" value="1"/>
</dbReference>
<dbReference type="RefSeq" id="WP_094059544.1">
    <property type="nucleotide sequence ID" value="NZ_CP022530.1"/>
</dbReference>
<dbReference type="InterPro" id="IPR016181">
    <property type="entry name" value="Acyl_CoA_acyltransferase"/>
</dbReference>
<keyword evidence="2" id="KW-0808">Transferase</keyword>
<dbReference type="AlphaFoldDB" id="A0A222FH85"/>
<gene>
    <name evidence="2" type="ORF">CHH28_06480</name>
</gene>
<dbReference type="OrthoDB" id="9797989at2"/>
<name>A0A222FH85_9GAMM</name>